<dbReference type="InterPro" id="IPR036890">
    <property type="entry name" value="HATPase_C_sf"/>
</dbReference>
<dbReference type="Gene3D" id="3.30.565.10">
    <property type="entry name" value="Histidine kinase-like ATPase, C-terminal domain"/>
    <property type="match status" value="1"/>
</dbReference>
<name>A0AAJ2PNB1_9ACTN</name>
<protein>
    <recommendedName>
        <fullName evidence="2">Sacsin/Nov domain-containing protein</fullName>
    </recommendedName>
</protein>
<dbReference type="Pfam" id="PF25794">
    <property type="entry name" value="SACS"/>
    <property type="match status" value="1"/>
</dbReference>
<feature type="compositionally biased region" description="Basic residues" evidence="1">
    <location>
        <begin position="1"/>
        <end position="11"/>
    </location>
</feature>
<feature type="domain" description="Sacsin/Nov" evidence="2">
    <location>
        <begin position="89"/>
        <end position="258"/>
    </location>
</feature>
<proteinExistence type="predicted"/>
<feature type="region of interest" description="Disordered" evidence="1">
    <location>
        <begin position="1"/>
        <end position="27"/>
    </location>
</feature>
<dbReference type="NCBIfam" id="NF047352">
    <property type="entry name" value="P_loop_sacsin"/>
    <property type="match status" value="1"/>
</dbReference>
<dbReference type="InterPro" id="IPR058210">
    <property type="entry name" value="SACS/Nov_dom"/>
</dbReference>
<evidence type="ECO:0000313" key="3">
    <source>
        <dbReference type="EMBL" id="MDX3130344.1"/>
    </source>
</evidence>
<sequence length="1804" mass="197424">MGSWRNGRKKWAASLSGHTDEHDSRQARTVCRCSEGGTAITSTWDGGSGTGFEDAITALTRRRIEIFDDAGQDWRFAESLKSVSEDTAQEYEGRTILELIQNGHDALAPGEAGRIAVLARRHEDRGVLYVANEGSGFTEENFKAITELALSSKGAGEGIGNKGLGFRSVLQLTDWPEIYSKASLASASFDGYCFRFARPDDIHGMVDDTDLASRVVQDISPLALPVPAAVTDPVLKELAADGFSTVVRLPLRNDHAWSVVVAQAADVVDDEAPLLLFLDRVRELVVEVRGGEEDRLRRVLSRTEHVSELVESRPADWLREVDLADAGRYLLARRTLGAEALGAAIERSVRTHEIDAKWLNWQGEAWVGVALRLDRPLPRSGRMYTFIPMSGAATAPFPGHAHAPFFTKFARLDISETVALNNLLLDQLALLCVESARRLRSEAPHEPAGPLVLDLMSWDNPARLDRAAQGELAAEPMLPLEGGEAWGTLRDSYAWPELRRPWRVLTAEALARAGAHLLAAFVGPTRHTRVEKLAKAVLSKSMRPPMVSTAGWVEAVAETIRAEGGDSAAPRWVDFYDDVALAFAGQPGALRGRRIVLDQDGGLRPALGSGTESGAKQQTVFFHPGAEHDDAVTRVPGDLKALRRRISFTHPDIARESPGRRFLELSGLVRSYQLDQVFDALHELLKGRPSDALSRDALTFALRQFPVLTRTQRNRLSAIAFRVPLAGGGWTKAARCSFSPGWGTEGARRFERFLDAGGSRIPELAAQRERWISAPDDWPAPVRDREAYLEFLTAIGVADGLRLSTVGDRLGAHYGNDLAPDALALRFGLGPVLGPAWAADVRSGWTKFAHPWTPYEFQRPPVHLPGATEVAGLLPAARREFAELLVLGFRTWKDTDFQVTVHRPAYPFKDEHSWPTPFASFLRGTPWLPVEGAESDGGPSFVTPGQAWFSTDGELPAFVPSLPLQTRRLLADRTAAARLRLCGLRGWEDPRHAGAAVRQLAEILHRGDVPEHLSVSFKKHYGRAWSQLAQTGDWPWSPGEEVRLVVIQGNALATLAPVTDDAPVHVCDEQAPLKEALVELAGHPVLVAVPESGDAIVRQAEANGIRTLRTSKTDVQVRHRHGEPITPTGRADTLIDGREWFVTVVALAVELKSGAFLRRSERSVRALLERLRTVRVVRAEEVEIVISGVLTEPPPTTRGLPLPDADHPTVVVWRSEKGWDELQACTSALAQLLGTPRLQDALELVLVKLERQFGTHEPDGIDDRALAMALDTSEAKVAEIRRNLTGDVHDTVRLLRPALCCLLGSTWDEEAARALGRAAGEDELVQLVGRYSTALPVPAAELVGLARSCTTPAELRDELELDFRQFNEALTTLGPGYAAYSHPDVHEQTFGDFVREHEGVLVDRLRERYAAAARDDAGVSVYATARRLHDLLPDPDWLARFVTPPEQEMRARAAAWLRSHGADDDLERPTDLPPVDRLRELNASALDLLVPALARLVSAWCRRHAVPVPAGWLGAPLLEARTFLERSGVSDLLTLSETRLLGIVERGVGWPTGMPLTADVGPLGLTPADLAPGPGPVQGSTGSRGSAPATIMIGEKEVGVGLDHFSAIADLVSGTIDESFLAQSGKVRLDTVTGVPQPRRGGSSAKARVVVARLHQVSEDQRSAIGLVGEVAARAWLQRHYSEVRWRSGYAAVINGDREASDGLGYDFEVAWRETTRLYEVKALSERAGERVEFELGPSEVDAARTHARGSRYRILLITAALDPEHRQVFELPNPFSAAGRERFRIVGRGLRYQCSPLRNSSRS</sequence>
<accession>A0AAJ2PNB1</accession>
<dbReference type="SUPFAM" id="SSF55874">
    <property type="entry name" value="ATPase domain of HSP90 chaperone/DNA topoisomerase II/histidine kinase"/>
    <property type="match status" value="1"/>
</dbReference>
<dbReference type="RefSeq" id="WP_319690981.1">
    <property type="nucleotide sequence ID" value="NZ_JARAWN010000048.1"/>
</dbReference>
<dbReference type="PANTHER" id="PTHR32387:SF0">
    <property type="entry name" value="PROTEIN NO VEIN"/>
    <property type="match status" value="1"/>
</dbReference>
<dbReference type="Proteomes" id="UP001273589">
    <property type="component" value="Unassembled WGS sequence"/>
</dbReference>
<dbReference type="InterPro" id="IPR052957">
    <property type="entry name" value="Auxin_embryo_med"/>
</dbReference>
<organism evidence="3 4">
    <name type="scientific">Streptomyces europaeiscabiei</name>
    <dbReference type="NCBI Taxonomy" id="146819"/>
    <lineage>
        <taxon>Bacteria</taxon>
        <taxon>Bacillati</taxon>
        <taxon>Actinomycetota</taxon>
        <taxon>Actinomycetes</taxon>
        <taxon>Kitasatosporales</taxon>
        <taxon>Streptomycetaceae</taxon>
        <taxon>Streptomyces</taxon>
    </lineage>
</organism>
<dbReference type="EMBL" id="JARAWN010000048">
    <property type="protein sequence ID" value="MDX3130344.1"/>
    <property type="molecule type" value="Genomic_DNA"/>
</dbReference>
<gene>
    <name evidence="3" type="ORF">PV367_11175</name>
</gene>
<reference evidence="3" key="1">
    <citation type="journal article" date="2023" name="Microb. Genom.">
        <title>Mesoterricola silvestris gen. nov., sp. nov., Mesoterricola sediminis sp. nov., Geothrix oryzae sp. nov., Geothrix edaphica sp. nov., Geothrix rubra sp. nov., and Geothrix limicola sp. nov., six novel members of Acidobacteriota isolated from soils.</title>
        <authorList>
            <person name="Weisberg A.J."/>
            <person name="Pearce E."/>
            <person name="Kramer C.G."/>
            <person name="Chang J.H."/>
            <person name="Clarke C.R."/>
        </authorList>
    </citation>
    <scope>NUCLEOTIDE SEQUENCE</scope>
    <source>
        <strain evidence="3">ND06-05F</strain>
    </source>
</reference>
<evidence type="ECO:0000259" key="2">
    <source>
        <dbReference type="Pfam" id="PF25794"/>
    </source>
</evidence>
<evidence type="ECO:0000313" key="4">
    <source>
        <dbReference type="Proteomes" id="UP001273589"/>
    </source>
</evidence>
<evidence type="ECO:0000256" key="1">
    <source>
        <dbReference type="SAM" id="MobiDB-lite"/>
    </source>
</evidence>
<dbReference type="PANTHER" id="PTHR32387">
    <property type="entry name" value="WU:FJ29H11"/>
    <property type="match status" value="1"/>
</dbReference>
<comment type="caution">
    <text evidence="3">The sequence shown here is derived from an EMBL/GenBank/DDBJ whole genome shotgun (WGS) entry which is preliminary data.</text>
</comment>